<feature type="transmembrane region" description="Helical" evidence="1">
    <location>
        <begin position="146"/>
        <end position="171"/>
    </location>
</feature>
<feature type="transmembrane region" description="Helical" evidence="1">
    <location>
        <begin position="108"/>
        <end position="126"/>
    </location>
</feature>
<gene>
    <name evidence="2" type="ORF">AB432_018660</name>
</gene>
<accession>A0A2Z4MKE7</accession>
<dbReference type="EMBL" id="CP030117">
    <property type="protein sequence ID" value="AWX56944.1"/>
    <property type="molecule type" value="Genomic_DNA"/>
</dbReference>
<dbReference type="Proteomes" id="UP000036061">
    <property type="component" value="Chromosome"/>
</dbReference>
<evidence type="ECO:0000313" key="3">
    <source>
        <dbReference type="Proteomes" id="UP000036061"/>
    </source>
</evidence>
<feature type="transmembrane region" description="Helical" evidence="1">
    <location>
        <begin position="55"/>
        <end position="88"/>
    </location>
</feature>
<name>A0A2Z4MKE7_BREBE</name>
<dbReference type="AlphaFoldDB" id="A0A2Z4MKE7"/>
<proteinExistence type="predicted"/>
<keyword evidence="1" id="KW-0812">Transmembrane</keyword>
<sequence length="186" mass="21429">MFFFGENTTLKLSFMVISLVLPLVFALNALIESMYEIIDSLNKIKVTDFKKTFTITIIFIVLVVLLTDIVFSIIYSSVILLGDVFGYLTNKPNFTEIKKTFNTKTIEAFYNIFYFTFSIHYAIPFTGDSIFTKLQELVNKSSVLSIIQIVHVLFAKAIDLLILGLVANKFFNFSKKKKRIRNYIRP</sequence>
<organism evidence="2 3">
    <name type="scientific">Brevibacillus brevis</name>
    <name type="common">Bacillus brevis</name>
    <dbReference type="NCBI Taxonomy" id="1393"/>
    <lineage>
        <taxon>Bacteria</taxon>
        <taxon>Bacillati</taxon>
        <taxon>Bacillota</taxon>
        <taxon>Bacilli</taxon>
        <taxon>Bacillales</taxon>
        <taxon>Paenibacillaceae</taxon>
        <taxon>Brevibacillus</taxon>
    </lineage>
</organism>
<evidence type="ECO:0000313" key="2">
    <source>
        <dbReference type="EMBL" id="AWX56944.1"/>
    </source>
</evidence>
<feature type="transmembrane region" description="Helical" evidence="1">
    <location>
        <begin position="12"/>
        <end position="35"/>
    </location>
</feature>
<reference evidence="2 3" key="1">
    <citation type="journal article" date="2015" name="Genome Announc.">
        <title>Draft Genome Sequence of Brevibacillus brevis DZQ7, a Plant Growth-Promoting Rhizobacterium with Broad-Spectrum Antimicrobial Activity.</title>
        <authorList>
            <person name="Hou Q."/>
            <person name="Wang C."/>
            <person name="Hou X."/>
            <person name="Xia Z."/>
            <person name="Ye J."/>
            <person name="Liu K."/>
            <person name="Liu H."/>
            <person name="Wang J."/>
            <person name="Guo H."/>
            <person name="Yu X."/>
            <person name="Yang Y."/>
            <person name="Du B."/>
            <person name="Ding Y."/>
        </authorList>
    </citation>
    <scope>NUCLEOTIDE SEQUENCE [LARGE SCALE GENOMIC DNA]</scope>
    <source>
        <strain evidence="2 3">DZQ7</strain>
    </source>
</reference>
<evidence type="ECO:0000256" key="1">
    <source>
        <dbReference type="SAM" id="Phobius"/>
    </source>
</evidence>
<keyword evidence="1" id="KW-0472">Membrane</keyword>
<protein>
    <submittedName>
        <fullName evidence="2">Uncharacterized protein</fullName>
    </submittedName>
</protein>
<keyword evidence="1" id="KW-1133">Transmembrane helix</keyword>